<feature type="region of interest" description="Disordered" evidence="1">
    <location>
        <begin position="20"/>
        <end position="47"/>
    </location>
</feature>
<feature type="domain" description="FAR1" evidence="2">
    <location>
        <begin position="63"/>
        <end position="112"/>
    </location>
</feature>
<comment type="caution">
    <text evidence="3">The sequence shown here is derived from an EMBL/GenBank/DDBJ whole genome shotgun (WGS) entry which is preliminary data.</text>
</comment>
<name>A0AAD8MZ38_9APIA</name>
<dbReference type="PANTHER" id="PTHR47718:SF18">
    <property type="entry name" value="PROTEIN FAR1-RELATED SEQUENCE 5-LIKE"/>
    <property type="match status" value="1"/>
</dbReference>
<sequence length="391" mass="44375">MITSNLTKIGDNQGSICGDKSRLSSEVSSDLSTGSTGSEGSVTSYMLSPGGRREGFNDVDLGSSNDSGSKEVQGRRTMSRRCGCKAKFVLKISSANTYYVFSFVEQHNHPLVSESGRHFLKANRKMTVGLRNIVFYSSKVNIGPSKSFCFAKELYGGYANVGATLCDFRNYDRDLKLYVGERDGQMMIDKFKVMQETCKSFYYAYEVDSTGHLTKLFWSDAVGRRNFEVYGDVVSFDATFDTNKVSISMTNVLHLQLTFYRKKALPIIVGLSHFVKVMGRNLVVIITDQCAAMNVAIRDIFVAVNDLVSSKHRLCMWHIMDKFPMKLGNRLCKETDFMEKMKTYIWSSNIEIDEFETGWGAIIKEFKLEENKWLSDMYAIRSCWIPAYFRN</sequence>
<dbReference type="AlphaFoldDB" id="A0AAD8MZ38"/>
<keyword evidence="4" id="KW-1185">Reference proteome</keyword>
<dbReference type="Proteomes" id="UP001237642">
    <property type="component" value="Unassembled WGS sequence"/>
</dbReference>
<dbReference type="PANTHER" id="PTHR47718">
    <property type="entry name" value="OS01G0519700 PROTEIN"/>
    <property type="match status" value="1"/>
</dbReference>
<dbReference type="InterPro" id="IPR004330">
    <property type="entry name" value="FAR1_DNA_bnd_dom"/>
</dbReference>
<gene>
    <name evidence="3" type="ORF">POM88_018270</name>
</gene>
<evidence type="ECO:0000259" key="2">
    <source>
        <dbReference type="Pfam" id="PF03101"/>
    </source>
</evidence>
<proteinExistence type="predicted"/>
<dbReference type="EMBL" id="JAUIZM010000004">
    <property type="protein sequence ID" value="KAK1390092.1"/>
    <property type="molecule type" value="Genomic_DNA"/>
</dbReference>
<protein>
    <recommendedName>
        <fullName evidence="2">FAR1 domain-containing protein</fullName>
    </recommendedName>
</protein>
<accession>A0AAD8MZ38</accession>
<evidence type="ECO:0000313" key="4">
    <source>
        <dbReference type="Proteomes" id="UP001237642"/>
    </source>
</evidence>
<evidence type="ECO:0000256" key="1">
    <source>
        <dbReference type="SAM" id="MobiDB-lite"/>
    </source>
</evidence>
<evidence type="ECO:0000313" key="3">
    <source>
        <dbReference type="EMBL" id="KAK1390092.1"/>
    </source>
</evidence>
<reference evidence="3" key="1">
    <citation type="submission" date="2023-02" db="EMBL/GenBank/DDBJ databases">
        <title>Genome of toxic invasive species Heracleum sosnowskyi carries increased number of genes despite the absence of recent whole-genome duplications.</title>
        <authorList>
            <person name="Schelkunov M."/>
            <person name="Shtratnikova V."/>
            <person name="Makarenko M."/>
            <person name="Klepikova A."/>
            <person name="Omelchenko D."/>
            <person name="Novikova G."/>
            <person name="Obukhova E."/>
            <person name="Bogdanov V."/>
            <person name="Penin A."/>
            <person name="Logacheva M."/>
        </authorList>
    </citation>
    <scope>NUCLEOTIDE SEQUENCE</scope>
    <source>
        <strain evidence="3">Hsosn_3</strain>
        <tissue evidence="3">Leaf</tissue>
    </source>
</reference>
<organism evidence="3 4">
    <name type="scientific">Heracleum sosnowskyi</name>
    <dbReference type="NCBI Taxonomy" id="360622"/>
    <lineage>
        <taxon>Eukaryota</taxon>
        <taxon>Viridiplantae</taxon>
        <taxon>Streptophyta</taxon>
        <taxon>Embryophyta</taxon>
        <taxon>Tracheophyta</taxon>
        <taxon>Spermatophyta</taxon>
        <taxon>Magnoliopsida</taxon>
        <taxon>eudicotyledons</taxon>
        <taxon>Gunneridae</taxon>
        <taxon>Pentapetalae</taxon>
        <taxon>asterids</taxon>
        <taxon>campanulids</taxon>
        <taxon>Apiales</taxon>
        <taxon>Apiaceae</taxon>
        <taxon>Apioideae</taxon>
        <taxon>apioid superclade</taxon>
        <taxon>Tordylieae</taxon>
        <taxon>Tordyliinae</taxon>
        <taxon>Heracleum</taxon>
    </lineage>
</organism>
<feature type="compositionally biased region" description="Low complexity" evidence="1">
    <location>
        <begin position="24"/>
        <end position="44"/>
    </location>
</feature>
<reference evidence="3" key="2">
    <citation type="submission" date="2023-05" db="EMBL/GenBank/DDBJ databases">
        <authorList>
            <person name="Schelkunov M.I."/>
        </authorList>
    </citation>
    <scope>NUCLEOTIDE SEQUENCE</scope>
    <source>
        <strain evidence="3">Hsosn_3</strain>
        <tissue evidence="3">Leaf</tissue>
    </source>
</reference>
<dbReference type="Pfam" id="PF03101">
    <property type="entry name" value="FAR1"/>
    <property type="match status" value="1"/>
</dbReference>